<comment type="caution">
    <text evidence="1">The sequence shown here is derived from an EMBL/GenBank/DDBJ whole genome shotgun (WGS) entry which is preliminary data.</text>
</comment>
<dbReference type="Gene3D" id="3.10.10.10">
    <property type="entry name" value="HIV Type 1 Reverse Transcriptase, subunit A, domain 1"/>
    <property type="match status" value="1"/>
</dbReference>
<name>A0A9Q3BXA9_9BASI</name>
<dbReference type="InterPro" id="IPR053134">
    <property type="entry name" value="RNA-dir_DNA_polymerase"/>
</dbReference>
<dbReference type="OrthoDB" id="5599163at2759"/>
<dbReference type="Gene3D" id="3.30.70.270">
    <property type="match status" value="1"/>
</dbReference>
<gene>
    <name evidence="1" type="ORF">O181_012191</name>
</gene>
<dbReference type="PANTHER" id="PTHR24559">
    <property type="entry name" value="TRANSPOSON TY3-I GAG-POL POLYPROTEIN"/>
    <property type="match status" value="1"/>
</dbReference>
<dbReference type="InterPro" id="IPR043502">
    <property type="entry name" value="DNA/RNA_pol_sf"/>
</dbReference>
<dbReference type="InterPro" id="IPR043128">
    <property type="entry name" value="Rev_trsase/Diguanyl_cyclase"/>
</dbReference>
<evidence type="ECO:0000313" key="2">
    <source>
        <dbReference type="Proteomes" id="UP000765509"/>
    </source>
</evidence>
<reference evidence="1" key="1">
    <citation type="submission" date="2021-03" db="EMBL/GenBank/DDBJ databases">
        <title>Draft genome sequence of rust myrtle Austropuccinia psidii MF-1, a brazilian biotype.</title>
        <authorList>
            <person name="Quecine M.C."/>
            <person name="Pachon D.M.R."/>
            <person name="Bonatelli M.L."/>
            <person name="Correr F.H."/>
            <person name="Franceschini L.M."/>
            <person name="Leite T.F."/>
            <person name="Margarido G.R.A."/>
            <person name="Almeida C.A."/>
            <person name="Ferrarezi J.A."/>
            <person name="Labate C.A."/>
        </authorList>
    </citation>
    <scope>NUCLEOTIDE SEQUENCE</scope>
    <source>
        <strain evidence="1">MF-1</strain>
    </source>
</reference>
<dbReference type="PANTHER" id="PTHR24559:SF444">
    <property type="entry name" value="REVERSE TRANSCRIPTASE DOMAIN-CONTAINING PROTEIN"/>
    <property type="match status" value="1"/>
</dbReference>
<dbReference type="AlphaFoldDB" id="A0A9Q3BXA9"/>
<proteinExistence type="predicted"/>
<dbReference type="Proteomes" id="UP000765509">
    <property type="component" value="Unassembled WGS sequence"/>
</dbReference>
<dbReference type="SUPFAM" id="SSF56672">
    <property type="entry name" value="DNA/RNA polymerases"/>
    <property type="match status" value="1"/>
</dbReference>
<organism evidence="1 2">
    <name type="scientific">Austropuccinia psidii MF-1</name>
    <dbReference type="NCBI Taxonomy" id="1389203"/>
    <lineage>
        <taxon>Eukaryota</taxon>
        <taxon>Fungi</taxon>
        <taxon>Dikarya</taxon>
        <taxon>Basidiomycota</taxon>
        <taxon>Pucciniomycotina</taxon>
        <taxon>Pucciniomycetes</taxon>
        <taxon>Pucciniales</taxon>
        <taxon>Sphaerophragmiaceae</taxon>
        <taxon>Austropuccinia</taxon>
    </lineage>
</organism>
<dbReference type="EMBL" id="AVOT02003102">
    <property type="protein sequence ID" value="MBW0472476.1"/>
    <property type="molecule type" value="Genomic_DNA"/>
</dbReference>
<evidence type="ECO:0000313" key="1">
    <source>
        <dbReference type="EMBL" id="MBW0472476.1"/>
    </source>
</evidence>
<protein>
    <submittedName>
        <fullName evidence="1">Uncharacterized protein</fullName>
    </submittedName>
</protein>
<keyword evidence="2" id="KW-1185">Reference proteome</keyword>
<sequence>MIEFVREEECSTSTYTSPVFCVAKSNGKLRISHDLQDLNKVTIKDAGLPPHIEEFVDVFSGRACYGLGDLMGGYCERKLDISARQLTTFETPFGRLKLTRLPKGETNILAVYQSQMMWIIQEKIS</sequence>
<accession>A0A9Q3BXA9</accession>
<dbReference type="CDD" id="cd01647">
    <property type="entry name" value="RT_LTR"/>
    <property type="match status" value="1"/>
</dbReference>